<protein>
    <submittedName>
        <fullName evidence="1">Uncharacterized protein</fullName>
    </submittedName>
</protein>
<sequence>MHNFYHGGGNGFPAYGGNNHGYGNFTPKRHNGVCNFSSYANCFEHTSYDDYGNYGRVNTRYDNFEHRVEDQGRSMEKELGTTLEDLSISLSLNPSLSCDEVSFGELKSLLSCFYAKESEFIEAIETGELVSLFYCKEELGGLSPMKEMEHQIEWFWEFLDLPPMVGPAPTVAARLPSGLDLVDNTLPRLAIVS</sequence>
<dbReference type="Proteomes" id="UP001060085">
    <property type="component" value="Linkage Group LG07"/>
</dbReference>
<dbReference type="EMBL" id="CM044707">
    <property type="protein sequence ID" value="KAI5652874.1"/>
    <property type="molecule type" value="Genomic_DNA"/>
</dbReference>
<evidence type="ECO:0000313" key="2">
    <source>
        <dbReference type="Proteomes" id="UP001060085"/>
    </source>
</evidence>
<reference evidence="2" key="1">
    <citation type="journal article" date="2023" name="Nat. Plants">
        <title>Single-cell RNA sequencing provides a high-resolution roadmap for understanding the multicellular compartmentation of specialized metabolism.</title>
        <authorList>
            <person name="Sun S."/>
            <person name="Shen X."/>
            <person name="Li Y."/>
            <person name="Li Y."/>
            <person name="Wang S."/>
            <person name="Li R."/>
            <person name="Zhang H."/>
            <person name="Shen G."/>
            <person name="Guo B."/>
            <person name="Wei J."/>
            <person name="Xu J."/>
            <person name="St-Pierre B."/>
            <person name="Chen S."/>
            <person name="Sun C."/>
        </authorList>
    </citation>
    <scope>NUCLEOTIDE SEQUENCE [LARGE SCALE GENOMIC DNA]</scope>
</reference>
<proteinExistence type="predicted"/>
<evidence type="ECO:0000313" key="1">
    <source>
        <dbReference type="EMBL" id="KAI5652874.1"/>
    </source>
</evidence>
<organism evidence="1 2">
    <name type="scientific">Catharanthus roseus</name>
    <name type="common">Madagascar periwinkle</name>
    <name type="synonym">Vinca rosea</name>
    <dbReference type="NCBI Taxonomy" id="4058"/>
    <lineage>
        <taxon>Eukaryota</taxon>
        <taxon>Viridiplantae</taxon>
        <taxon>Streptophyta</taxon>
        <taxon>Embryophyta</taxon>
        <taxon>Tracheophyta</taxon>
        <taxon>Spermatophyta</taxon>
        <taxon>Magnoliopsida</taxon>
        <taxon>eudicotyledons</taxon>
        <taxon>Gunneridae</taxon>
        <taxon>Pentapetalae</taxon>
        <taxon>asterids</taxon>
        <taxon>lamiids</taxon>
        <taxon>Gentianales</taxon>
        <taxon>Apocynaceae</taxon>
        <taxon>Rauvolfioideae</taxon>
        <taxon>Vinceae</taxon>
        <taxon>Catharanthinae</taxon>
        <taxon>Catharanthus</taxon>
    </lineage>
</organism>
<keyword evidence="2" id="KW-1185">Reference proteome</keyword>
<comment type="caution">
    <text evidence="1">The sequence shown here is derived from an EMBL/GenBank/DDBJ whole genome shotgun (WGS) entry which is preliminary data.</text>
</comment>
<accession>A0ACB9ZY55</accession>
<gene>
    <name evidence="1" type="ORF">M9H77_30061</name>
</gene>
<name>A0ACB9ZY55_CATRO</name>